<reference evidence="2 3" key="1">
    <citation type="submission" date="2020-02" db="EMBL/GenBank/DDBJ databases">
        <title>Acidophilic actinobacteria isolated from forest soil.</title>
        <authorList>
            <person name="Golinska P."/>
        </authorList>
    </citation>
    <scope>NUCLEOTIDE SEQUENCE [LARGE SCALE GENOMIC DNA]</scope>
    <source>
        <strain evidence="2 3">NL8</strain>
    </source>
</reference>
<feature type="region of interest" description="Disordered" evidence="1">
    <location>
        <begin position="1"/>
        <end position="20"/>
    </location>
</feature>
<gene>
    <name evidence="2" type="ORF">KGQ19_46555</name>
</gene>
<proteinExistence type="predicted"/>
<dbReference type="Proteomes" id="UP000730482">
    <property type="component" value="Unassembled WGS sequence"/>
</dbReference>
<organism evidence="2 3">
    <name type="scientific">Catenulispora pinistramenti</name>
    <dbReference type="NCBI Taxonomy" id="2705254"/>
    <lineage>
        <taxon>Bacteria</taxon>
        <taxon>Bacillati</taxon>
        <taxon>Actinomycetota</taxon>
        <taxon>Actinomycetes</taxon>
        <taxon>Catenulisporales</taxon>
        <taxon>Catenulisporaceae</taxon>
        <taxon>Catenulispora</taxon>
    </lineage>
</organism>
<protein>
    <submittedName>
        <fullName evidence="2">Uncharacterized protein</fullName>
    </submittedName>
</protein>
<comment type="caution">
    <text evidence="2">The sequence shown here is derived from an EMBL/GenBank/DDBJ whole genome shotgun (WGS) entry which is preliminary data.</text>
</comment>
<sequence length="96" mass="9761">MTATATEATNEPTTAQGPRGRVRIAIVSPDILARIRQEFASKGLSVSIDRLPALELTVQPGPGAPPAAAALADALSRLAGPAAHKAPAASAHYQLT</sequence>
<feature type="non-terminal residue" evidence="2">
    <location>
        <position position="96"/>
    </location>
</feature>
<accession>A0ABS5L7X9</accession>
<name>A0ABS5L7X9_9ACTN</name>
<evidence type="ECO:0000313" key="2">
    <source>
        <dbReference type="EMBL" id="MBS2554342.1"/>
    </source>
</evidence>
<evidence type="ECO:0000256" key="1">
    <source>
        <dbReference type="SAM" id="MobiDB-lite"/>
    </source>
</evidence>
<keyword evidence="3" id="KW-1185">Reference proteome</keyword>
<evidence type="ECO:0000313" key="3">
    <source>
        <dbReference type="Proteomes" id="UP000730482"/>
    </source>
</evidence>
<feature type="compositionally biased region" description="Low complexity" evidence="1">
    <location>
        <begin position="1"/>
        <end position="15"/>
    </location>
</feature>
<dbReference type="EMBL" id="JAAFYZ010000357">
    <property type="protein sequence ID" value="MBS2554342.1"/>
    <property type="molecule type" value="Genomic_DNA"/>
</dbReference>